<evidence type="ECO:0000313" key="7">
    <source>
        <dbReference type="EMBL" id="OGE91291.1"/>
    </source>
</evidence>
<name>A0A1F5PN15_9BACT</name>
<evidence type="ECO:0008006" key="9">
    <source>
        <dbReference type="Google" id="ProtNLM"/>
    </source>
</evidence>
<dbReference type="GO" id="GO:0005886">
    <property type="term" value="C:plasma membrane"/>
    <property type="evidence" value="ECO:0007669"/>
    <property type="project" value="UniProtKB-SubCell"/>
</dbReference>
<feature type="transmembrane region" description="Helical" evidence="6">
    <location>
        <begin position="7"/>
        <end position="24"/>
    </location>
</feature>
<sequence>MSIRKPVRLIVSYLFAAAIFYFLARSLLLNWQKIASAGLHFHYLLLSAGVGMFLISSLVGVWIMQYLFRRTGHPLGFWQLYKVISISQLAKYVPGTLWQFVLRFRYLQGAVSDHSFFVVTVLENVVTFLAGFAVAAAIGFQDLPGAARWLAFGVAAGSLMVVLMPSIFYFFFNFAYRLVKRGENPPYVRLTRAVLFNSFLASVVNWVIKGIGCYLAVVSLVTLPHDLLWRMVAVYATSVVAGYVLLVFPGGLGIREGVMIIFLQKFVGFEVATFIAVVARAWAIFSEVLSAGLSYIIRSQVKD</sequence>
<feature type="transmembrane region" description="Helical" evidence="6">
    <location>
        <begin position="227"/>
        <end position="254"/>
    </location>
</feature>
<feature type="transmembrane region" description="Helical" evidence="6">
    <location>
        <begin position="146"/>
        <end position="172"/>
    </location>
</feature>
<evidence type="ECO:0000256" key="4">
    <source>
        <dbReference type="ARBA" id="ARBA00022989"/>
    </source>
</evidence>
<dbReference type="STRING" id="1817828.A2722_00640"/>
<feature type="transmembrane region" description="Helical" evidence="6">
    <location>
        <begin position="266"/>
        <end position="285"/>
    </location>
</feature>
<feature type="transmembrane region" description="Helical" evidence="6">
    <location>
        <begin position="44"/>
        <end position="68"/>
    </location>
</feature>
<keyword evidence="2" id="KW-1003">Cell membrane</keyword>
<evidence type="ECO:0000256" key="5">
    <source>
        <dbReference type="ARBA" id="ARBA00023136"/>
    </source>
</evidence>
<accession>A0A1F5PN15</accession>
<evidence type="ECO:0000256" key="1">
    <source>
        <dbReference type="ARBA" id="ARBA00004651"/>
    </source>
</evidence>
<evidence type="ECO:0000313" key="8">
    <source>
        <dbReference type="Proteomes" id="UP000178377"/>
    </source>
</evidence>
<organism evidence="7 8">
    <name type="scientific">Candidatus Doudnabacteria bacterium RIFCSPHIGHO2_01_FULL_50_11</name>
    <dbReference type="NCBI Taxonomy" id="1817828"/>
    <lineage>
        <taxon>Bacteria</taxon>
        <taxon>Candidatus Doudnaibacteriota</taxon>
    </lineage>
</organism>
<proteinExistence type="predicted"/>
<dbReference type="Proteomes" id="UP000178377">
    <property type="component" value="Unassembled WGS sequence"/>
</dbReference>
<evidence type="ECO:0000256" key="3">
    <source>
        <dbReference type="ARBA" id="ARBA00022692"/>
    </source>
</evidence>
<dbReference type="EMBL" id="MFEO01000001">
    <property type="protein sequence ID" value="OGE91291.1"/>
    <property type="molecule type" value="Genomic_DNA"/>
</dbReference>
<keyword evidence="4 6" id="KW-1133">Transmembrane helix</keyword>
<keyword evidence="3 6" id="KW-0812">Transmembrane</keyword>
<evidence type="ECO:0000256" key="2">
    <source>
        <dbReference type="ARBA" id="ARBA00022475"/>
    </source>
</evidence>
<dbReference type="InterPro" id="IPR022791">
    <property type="entry name" value="L-PG_synthase/AglD"/>
</dbReference>
<evidence type="ECO:0000256" key="6">
    <source>
        <dbReference type="SAM" id="Phobius"/>
    </source>
</evidence>
<reference evidence="7 8" key="1">
    <citation type="journal article" date="2016" name="Nat. Commun.">
        <title>Thousands of microbial genomes shed light on interconnected biogeochemical processes in an aquifer system.</title>
        <authorList>
            <person name="Anantharaman K."/>
            <person name="Brown C.T."/>
            <person name="Hug L.A."/>
            <person name="Sharon I."/>
            <person name="Castelle C.J."/>
            <person name="Probst A.J."/>
            <person name="Thomas B.C."/>
            <person name="Singh A."/>
            <person name="Wilkins M.J."/>
            <person name="Karaoz U."/>
            <person name="Brodie E.L."/>
            <person name="Williams K.H."/>
            <person name="Hubbard S.S."/>
            <person name="Banfield J.F."/>
        </authorList>
    </citation>
    <scope>NUCLEOTIDE SEQUENCE [LARGE SCALE GENOMIC DNA]</scope>
</reference>
<protein>
    <recommendedName>
        <fullName evidence="9">Lysylphosphatidylglycerol synthetase</fullName>
    </recommendedName>
</protein>
<comment type="subcellular location">
    <subcellularLocation>
        <location evidence="1">Cell membrane</location>
        <topology evidence="1">Multi-pass membrane protein</topology>
    </subcellularLocation>
</comment>
<dbReference type="AlphaFoldDB" id="A0A1F5PN15"/>
<feature type="transmembrane region" description="Helical" evidence="6">
    <location>
        <begin position="115"/>
        <end position="140"/>
    </location>
</feature>
<feature type="transmembrane region" description="Helical" evidence="6">
    <location>
        <begin position="193"/>
        <end position="221"/>
    </location>
</feature>
<keyword evidence="5 6" id="KW-0472">Membrane</keyword>
<dbReference type="Pfam" id="PF03706">
    <property type="entry name" value="LPG_synthase_TM"/>
    <property type="match status" value="1"/>
</dbReference>
<comment type="caution">
    <text evidence="7">The sequence shown here is derived from an EMBL/GenBank/DDBJ whole genome shotgun (WGS) entry which is preliminary data.</text>
</comment>
<gene>
    <name evidence="7" type="ORF">A2722_00640</name>
</gene>